<dbReference type="KEGG" id="psac:PSM36_0433"/>
<reference evidence="1 2" key="1">
    <citation type="submission" date="2016-08" db="EMBL/GenBank/DDBJ databases">
        <authorList>
            <person name="Seilhamer J.J."/>
        </authorList>
    </citation>
    <scope>NUCLEOTIDE SEQUENCE [LARGE SCALE GENOMIC DNA]</scope>
    <source>
        <strain evidence="1">M3/6</strain>
    </source>
</reference>
<dbReference type="AlphaFoldDB" id="A0A1R3T5L9"/>
<gene>
    <name evidence="1" type="ORF">PSM36_0433</name>
</gene>
<protein>
    <submittedName>
        <fullName evidence="1">Uncharacterized protein</fullName>
    </submittedName>
</protein>
<keyword evidence="2" id="KW-1185">Reference proteome</keyword>
<organism evidence="1 2">
    <name type="scientific">Proteiniphilum saccharofermentans</name>
    <dbReference type="NCBI Taxonomy" id="1642647"/>
    <lineage>
        <taxon>Bacteria</taxon>
        <taxon>Pseudomonadati</taxon>
        <taxon>Bacteroidota</taxon>
        <taxon>Bacteroidia</taxon>
        <taxon>Bacteroidales</taxon>
        <taxon>Dysgonomonadaceae</taxon>
        <taxon>Proteiniphilum</taxon>
    </lineage>
</organism>
<sequence length="138" mass="15883">MTDKQKILEYLKYKGISKNKFYLKTGLSVGFLDSGKSLGVDKLREILDIYHDLNPAWFLPGDAPMLISDNELNEKEEQYIRPIDISDLIRKIEELSVQLGAQINENKHLHETNQRLLAQIDDLKKSCSNDVQHGIEDK</sequence>
<evidence type="ECO:0000313" key="1">
    <source>
        <dbReference type="EMBL" id="SCD19265.1"/>
    </source>
</evidence>
<accession>A0A1R3T5L9</accession>
<dbReference type="EMBL" id="LT605205">
    <property type="protein sequence ID" value="SCD19265.1"/>
    <property type="molecule type" value="Genomic_DNA"/>
</dbReference>
<proteinExistence type="predicted"/>
<evidence type="ECO:0000313" key="2">
    <source>
        <dbReference type="Proteomes" id="UP000187464"/>
    </source>
</evidence>
<name>A0A1R3T5L9_9BACT</name>
<dbReference type="Proteomes" id="UP000187464">
    <property type="component" value="Chromosome I"/>
</dbReference>
<dbReference type="RefSeq" id="WP_076928584.1">
    <property type="nucleotide sequence ID" value="NZ_DAMBAO010000015.1"/>
</dbReference>